<keyword evidence="1" id="KW-1133">Transmembrane helix</keyword>
<evidence type="ECO:0000313" key="2">
    <source>
        <dbReference type="EMBL" id="GGI11541.1"/>
    </source>
</evidence>
<keyword evidence="1" id="KW-0812">Transmembrane</keyword>
<dbReference type="Pfam" id="PF13630">
    <property type="entry name" value="SdpI"/>
    <property type="match status" value="1"/>
</dbReference>
<comment type="caution">
    <text evidence="2">The sequence shown here is derived from an EMBL/GenBank/DDBJ whole genome shotgun (WGS) entry which is preliminary data.</text>
</comment>
<reference evidence="3" key="1">
    <citation type="journal article" date="2019" name="Int. J. Syst. Evol. Microbiol.">
        <title>The Global Catalogue of Microorganisms (GCM) 10K type strain sequencing project: providing services to taxonomists for standard genome sequencing and annotation.</title>
        <authorList>
            <consortium name="The Broad Institute Genomics Platform"/>
            <consortium name="The Broad Institute Genome Sequencing Center for Infectious Disease"/>
            <person name="Wu L."/>
            <person name="Ma J."/>
        </authorList>
    </citation>
    <scope>NUCLEOTIDE SEQUENCE [LARGE SCALE GENOMIC DNA]</scope>
    <source>
        <strain evidence="3">CCM 8653</strain>
    </source>
</reference>
<accession>A0ABQ2BA01</accession>
<keyword evidence="3" id="KW-1185">Reference proteome</keyword>
<feature type="transmembrane region" description="Helical" evidence="1">
    <location>
        <begin position="56"/>
        <end position="77"/>
    </location>
</feature>
<feature type="transmembrane region" description="Helical" evidence="1">
    <location>
        <begin position="84"/>
        <end position="104"/>
    </location>
</feature>
<organism evidence="2 3">
    <name type="scientific">Isoptericola cucumis</name>
    <dbReference type="NCBI Taxonomy" id="1776856"/>
    <lineage>
        <taxon>Bacteria</taxon>
        <taxon>Bacillati</taxon>
        <taxon>Actinomycetota</taxon>
        <taxon>Actinomycetes</taxon>
        <taxon>Micrococcales</taxon>
        <taxon>Promicromonosporaceae</taxon>
        <taxon>Isoptericola</taxon>
    </lineage>
</organism>
<keyword evidence="1" id="KW-0472">Membrane</keyword>
<name>A0ABQ2BA01_9MICO</name>
<dbReference type="RefSeq" id="WP_188525189.1">
    <property type="nucleotide sequence ID" value="NZ_BMDG01000015.1"/>
</dbReference>
<dbReference type="EMBL" id="BMDG01000015">
    <property type="protein sequence ID" value="GGI11541.1"/>
    <property type="molecule type" value="Genomic_DNA"/>
</dbReference>
<gene>
    <name evidence="2" type="ORF">GCM10007368_36710</name>
</gene>
<dbReference type="InterPro" id="IPR025962">
    <property type="entry name" value="SdpI/YhfL"/>
</dbReference>
<protein>
    <recommendedName>
        <fullName evidence="4">SdpI/YhfL family protein</fullName>
    </recommendedName>
</protein>
<evidence type="ECO:0000313" key="3">
    <source>
        <dbReference type="Proteomes" id="UP000632535"/>
    </source>
</evidence>
<proteinExistence type="predicted"/>
<evidence type="ECO:0008006" key="4">
    <source>
        <dbReference type="Google" id="ProtNLM"/>
    </source>
</evidence>
<evidence type="ECO:0000256" key="1">
    <source>
        <dbReference type="SAM" id="Phobius"/>
    </source>
</evidence>
<sequence length="114" mass="11463">MALLVVAMVLAVGVWLMTVAAARGRIGANGAIGIRTPATQRSQEAWVAAHRAALPLVTWGGLAVVVAALVVVLGGFLEPTALEMVGITLVLAEGVLAVIAGVVAHRAAARVPSP</sequence>
<dbReference type="Proteomes" id="UP000632535">
    <property type="component" value="Unassembled WGS sequence"/>
</dbReference>